<keyword evidence="4 11" id="KW-1133">Transmembrane helix</keyword>
<dbReference type="GO" id="GO:0051453">
    <property type="term" value="P:regulation of intracellular pH"/>
    <property type="evidence" value="ECO:0007669"/>
    <property type="project" value="TreeGrafter"/>
</dbReference>
<keyword evidence="14" id="KW-1185">Reference proteome</keyword>
<feature type="transmembrane region" description="Helical" evidence="11">
    <location>
        <begin position="34"/>
        <end position="56"/>
    </location>
</feature>
<dbReference type="Proteomes" id="UP000323011">
    <property type="component" value="Unassembled WGS sequence"/>
</dbReference>
<feature type="transmembrane region" description="Helical" evidence="11">
    <location>
        <begin position="68"/>
        <end position="87"/>
    </location>
</feature>
<dbReference type="NCBIfam" id="TIGR00840">
    <property type="entry name" value="b_cpa1"/>
    <property type="match status" value="1"/>
</dbReference>
<dbReference type="InterPro" id="IPR018422">
    <property type="entry name" value="Cation/H_exchanger_CPA1"/>
</dbReference>
<evidence type="ECO:0000256" key="10">
    <source>
        <dbReference type="SAM" id="MobiDB-lite"/>
    </source>
</evidence>
<evidence type="ECO:0000256" key="5">
    <source>
        <dbReference type="ARBA" id="ARBA00023053"/>
    </source>
</evidence>
<evidence type="ECO:0000256" key="6">
    <source>
        <dbReference type="ARBA" id="ARBA00023065"/>
    </source>
</evidence>
<sequence>MPKREWLQAVSQVLMRTPQLGNSSHPDEEAVHEFASITVIAVIGLIALTIVFGYFTKKYKIYWLPESGFTMMLGMLVGGIARLAATPEELQALQFNPELFFFVLLPPIIFEAGYNLKRKRFFRNFSTIIAFAVLGTVISTFVIGFLVYAAALGGVAPEIDTTSPLQSLMFGALISAVDPVATLAIMGTPELNCDKMLYSLVFGESVLNDAVAIVLFKTFEKLTVGTATLAGAGDYFEVFGLFLGVSLGSVVCGVLMGLLACVICKYTNLSKYPSKEITLLLLFSYLAYAVAEAIFLSGIMSLFFCGIVLSHYNWHNLSAETQAASTYVFHALSHTSETVVFAYVGICVFTGAYNTWNWGFIAVALLICLFARAANIFPISFMVNLARKKVIPLPMQGVIWFAGLRGAIAFALAINMPQPDHGPKWNNDIIATTTLGIVVFTTVVCGGLTEPMLERMGMKKPHDDDDEDQGELLPLTSVADPTSTSHRAGGLHATWRNFDSRFMRPWFGGKAPRAQVYSSASDGSPLEGGPAAAGAAAGAATDPRAASPFAASTSSAGPARGLGTDASSYQAFGADDGDIGAGSGSFFGATPHGSGTI</sequence>
<feature type="transmembrane region" description="Helical" evidence="11">
    <location>
        <begin position="285"/>
        <end position="309"/>
    </location>
</feature>
<dbReference type="GO" id="GO:0098719">
    <property type="term" value="P:sodium ion import across plasma membrane"/>
    <property type="evidence" value="ECO:0007669"/>
    <property type="project" value="TreeGrafter"/>
</dbReference>
<keyword evidence="6 9" id="KW-0406">Ion transport</keyword>
<keyword evidence="9" id="KW-0050">Antiport</keyword>
<keyword evidence="5" id="KW-0915">Sodium</keyword>
<feature type="region of interest" description="Disordered" evidence="10">
    <location>
        <begin position="515"/>
        <end position="539"/>
    </location>
</feature>
<feature type="transmembrane region" description="Helical" evidence="11">
    <location>
        <begin position="358"/>
        <end position="386"/>
    </location>
</feature>
<dbReference type="PANTHER" id="PTHR10110">
    <property type="entry name" value="SODIUM/HYDROGEN EXCHANGER"/>
    <property type="match status" value="1"/>
</dbReference>
<evidence type="ECO:0000256" key="11">
    <source>
        <dbReference type="SAM" id="Phobius"/>
    </source>
</evidence>
<evidence type="ECO:0000256" key="7">
    <source>
        <dbReference type="ARBA" id="ARBA00023136"/>
    </source>
</evidence>
<protein>
    <recommendedName>
        <fullName evidence="9">Sodium/hydrogen exchanger</fullName>
    </recommendedName>
</protein>
<evidence type="ECO:0000313" key="14">
    <source>
        <dbReference type="Proteomes" id="UP000323011"/>
    </source>
</evidence>
<feature type="domain" description="Cation/H+ exchanger transmembrane" evidence="12">
    <location>
        <begin position="49"/>
        <end position="454"/>
    </location>
</feature>
<evidence type="ECO:0000256" key="2">
    <source>
        <dbReference type="ARBA" id="ARBA00022448"/>
    </source>
</evidence>
<proteinExistence type="inferred from homology"/>
<feature type="transmembrane region" description="Helical" evidence="11">
    <location>
        <begin position="398"/>
        <end position="417"/>
    </location>
</feature>
<dbReference type="PRINTS" id="PR01084">
    <property type="entry name" value="NAHEXCHNGR"/>
</dbReference>
<organism evidence="13 14">
    <name type="scientific">Cafeteria roenbergensis</name>
    <name type="common">Marine flagellate</name>
    <dbReference type="NCBI Taxonomy" id="33653"/>
    <lineage>
        <taxon>Eukaryota</taxon>
        <taxon>Sar</taxon>
        <taxon>Stramenopiles</taxon>
        <taxon>Bigyra</taxon>
        <taxon>Opalozoa</taxon>
        <taxon>Bicosoecida</taxon>
        <taxon>Cafeteriaceae</taxon>
        <taxon>Cafeteria</taxon>
    </lineage>
</organism>
<dbReference type="GO" id="GO:0015385">
    <property type="term" value="F:sodium:proton antiporter activity"/>
    <property type="evidence" value="ECO:0007669"/>
    <property type="project" value="InterPro"/>
</dbReference>
<dbReference type="GO" id="GO:0005886">
    <property type="term" value="C:plasma membrane"/>
    <property type="evidence" value="ECO:0007669"/>
    <property type="project" value="TreeGrafter"/>
</dbReference>
<evidence type="ECO:0000256" key="8">
    <source>
        <dbReference type="ARBA" id="ARBA00023201"/>
    </source>
</evidence>
<comment type="similarity">
    <text evidence="9">Belongs to the monovalent cation:proton antiporter 1 (CPA1) transporter (TC 2.A.36) family.</text>
</comment>
<comment type="subcellular location">
    <subcellularLocation>
        <location evidence="1">Membrane</location>
        <topology evidence="1">Multi-pass membrane protein</topology>
    </subcellularLocation>
</comment>
<comment type="caution">
    <text evidence="13">The sequence shown here is derived from an EMBL/GenBank/DDBJ whole genome shotgun (WGS) entry which is preliminary data.</text>
</comment>
<name>A0A5A8C1H5_CAFRO</name>
<feature type="transmembrane region" description="Helical" evidence="11">
    <location>
        <begin position="99"/>
        <end position="116"/>
    </location>
</feature>
<dbReference type="InterPro" id="IPR004709">
    <property type="entry name" value="NaH_exchanger"/>
</dbReference>
<feature type="transmembrane region" description="Helical" evidence="11">
    <location>
        <begin position="239"/>
        <end position="264"/>
    </location>
</feature>
<feature type="transmembrane region" description="Helical" evidence="11">
    <location>
        <begin position="128"/>
        <end position="153"/>
    </location>
</feature>
<reference evidence="13 14" key="1">
    <citation type="submission" date="2019-07" db="EMBL/GenBank/DDBJ databases">
        <title>Genomes of Cafeteria roenbergensis.</title>
        <authorList>
            <person name="Fischer M.G."/>
            <person name="Hackl T."/>
            <person name="Roman M."/>
        </authorList>
    </citation>
    <scope>NUCLEOTIDE SEQUENCE [LARGE SCALE GENOMIC DNA]</scope>
    <source>
        <strain evidence="13 14">BVI</strain>
    </source>
</reference>
<dbReference type="EMBL" id="VLTN01000085">
    <property type="protein sequence ID" value="KAA0146487.1"/>
    <property type="molecule type" value="Genomic_DNA"/>
</dbReference>
<keyword evidence="2 9" id="KW-0813">Transport</keyword>
<keyword evidence="7 11" id="KW-0472">Membrane</keyword>
<accession>A0A5A8C1H5</accession>
<keyword evidence="8 9" id="KW-0739">Sodium transport</keyword>
<dbReference type="AlphaFoldDB" id="A0A5A8C1H5"/>
<dbReference type="InterPro" id="IPR006153">
    <property type="entry name" value="Cation/H_exchanger_TM"/>
</dbReference>
<evidence type="ECO:0000256" key="3">
    <source>
        <dbReference type="ARBA" id="ARBA00022692"/>
    </source>
</evidence>
<dbReference type="OMA" id="FTYVRRF"/>
<evidence type="ECO:0000256" key="1">
    <source>
        <dbReference type="ARBA" id="ARBA00004141"/>
    </source>
</evidence>
<evidence type="ECO:0000256" key="4">
    <source>
        <dbReference type="ARBA" id="ARBA00022989"/>
    </source>
</evidence>
<feature type="transmembrane region" description="Helical" evidence="11">
    <location>
        <begin position="165"/>
        <end position="185"/>
    </location>
</feature>
<feature type="transmembrane region" description="Helical" evidence="11">
    <location>
        <begin position="429"/>
        <end position="449"/>
    </location>
</feature>
<dbReference type="Gene3D" id="6.10.140.1330">
    <property type="match status" value="1"/>
</dbReference>
<evidence type="ECO:0000313" key="13">
    <source>
        <dbReference type="EMBL" id="KAA0146487.1"/>
    </source>
</evidence>
<gene>
    <name evidence="13" type="ORF">FNF29_08018</name>
</gene>
<dbReference type="Pfam" id="PF00999">
    <property type="entry name" value="Na_H_Exchanger"/>
    <property type="match status" value="1"/>
</dbReference>
<keyword evidence="3 9" id="KW-0812">Transmembrane</keyword>
<feature type="compositionally biased region" description="Low complexity" evidence="10">
    <location>
        <begin position="528"/>
        <end position="539"/>
    </location>
</feature>
<evidence type="ECO:0000259" key="12">
    <source>
        <dbReference type="Pfam" id="PF00999"/>
    </source>
</evidence>
<dbReference type="GO" id="GO:0015386">
    <property type="term" value="F:potassium:proton antiporter activity"/>
    <property type="evidence" value="ECO:0007669"/>
    <property type="project" value="TreeGrafter"/>
</dbReference>
<evidence type="ECO:0000256" key="9">
    <source>
        <dbReference type="RuleBase" id="RU003722"/>
    </source>
</evidence>
<dbReference type="PANTHER" id="PTHR10110:SF187">
    <property type="entry name" value="SODIUM_HYDROGEN EXCHANGER"/>
    <property type="match status" value="1"/>
</dbReference>